<evidence type="ECO:0000313" key="5">
    <source>
        <dbReference type="RefSeq" id="XP_013170287.1"/>
    </source>
</evidence>
<dbReference type="GO" id="GO:0016442">
    <property type="term" value="C:RISC complex"/>
    <property type="evidence" value="ECO:0007669"/>
    <property type="project" value="TreeGrafter"/>
</dbReference>
<keyword evidence="1 2" id="KW-0694">RNA-binding</keyword>
<feature type="compositionally biased region" description="Basic and acidic residues" evidence="3">
    <location>
        <begin position="34"/>
        <end position="77"/>
    </location>
</feature>
<dbReference type="SUPFAM" id="SSF54768">
    <property type="entry name" value="dsRNA-binding domain-like"/>
    <property type="match status" value="2"/>
</dbReference>
<accession>A0AAJ6ZDJ2</accession>
<sequence>MYNKYNTRNHGRYNKQGQFIPANSAGEGSWLSDNQDHQRRSNLREASRNYEPEDSKVDQPTKNNFKDEDHDTKKEEDLNTSTDNNARPSWMKSKLAGVKKISNKERRRRQNETLRRLLTPKNALMVLNEMLPKDQLASNFRVETVSSPNQYVKPHSYRANLTLEGNDYKGFGENKLMARNAAAEQAIRDLIIKKMSKAISYEVSGTGAGATSIGEETEEEPLPMIQLASFALHKLFCEWEVEGHKVPQLKPPSSAQVTESEFAMEVESVPRTPRGSKKPKTLPADASTMHPCMLLTYMRPALEYRELAAQGDRPQNMLYTFALDVDGATYIGKASNKKEARRSAAQAACKAIFGIEFKNSASYSS</sequence>
<dbReference type="KEGG" id="pxu:106119703"/>
<dbReference type="AlphaFoldDB" id="A0AAJ6ZDJ2"/>
<dbReference type="Pfam" id="PF00035">
    <property type="entry name" value="dsrm"/>
    <property type="match status" value="1"/>
</dbReference>
<evidence type="ECO:0000256" key="3">
    <source>
        <dbReference type="SAM" id="MobiDB-lite"/>
    </source>
</evidence>
<feature type="domain" description="DRBM" evidence="4">
    <location>
        <begin position="303"/>
        <end position="354"/>
    </location>
</feature>
<gene>
    <name evidence="5" type="primary">LOC106119703</name>
</gene>
<evidence type="ECO:0000256" key="2">
    <source>
        <dbReference type="PROSITE-ProRule" id="PRU00266"/>
    </source>
</evidence>
<dbReference type="GO" id="GO:0035197">
    <property type="term" value="F:siRNA binding"/>
    <property type="evidence" value="ECO:0007669"/>
    <property type="project" value="TreeGrafter"/>
</dbReference>
<proteinExistence type="predicted"/>
<evidence type="ECO:0000256" key="1">
    <source>
        <dbReference type="ARBA" id="ARBA00022884"/>
    </source>
</evidence>
<dbReference type="GO" id="GO:0005737">
    <property type="term" value="C:cytoplasm"/>
    <property type="evidence" value="ECO:0007669"/>
    <property type="project" value="TreeGrafter"/>
</dbReference>
<dbReference type="InterPro" id="IPR014720">
    <property type="entry name" value="dsRBD_dom"/>
</dbReference>
<dbReference type="Gene3D" id="3.30.160.20">
    <property type="match status" value="2"/>
</dbReference>
<dbReference type="SMART" id="SM00358">
    <property type="entry name" value="DSRM"/>
    <property type="match status" value="2"/>
</dbReference>
<feature type="domain" description="DRBM" evidence="4">
    <location>
        <begin position="122"/>
        <end position="192"/>
    </location>
</feature>
<dbReference type="PANTHER" id="PTHR46205:SF5">
    <property type="entry name" value="BLANKS-RELATED"/>
    <property type="match status" value="1"/>
</dbReference>
<dbReference type="InterPro" id="IPR051247">
    <property type="entry name" value="RLC_Component"/>
</dbReference>
<dbReference type="PANTHER" id="PTHR46205">
    <property type="entry name" value="LOQUACIOUS, ISOFORM B"/>
    <property type="match status" value="1"/>
</dbReference>
<dbReference type="PROSITE" id="PS50137">
    <property type="entry name" value="DS_RBD"/>
    <property type="match status" value="2"/>
</dbReference>
<reference evidence="5" key="1">
    <citation type="submission" date="2025-08" db="UniProtKB">
        <authorList>
            <consortium name="RefSeq"/>
        </authorList>
    </citation>
    <scope>IDENTIFICATION</scope>
</reference>
<dbReference type="GO" id="GO:0005634">
    <property type="term" value="C:nucleus"/>
    <property type="evidence" value="ECO:0007669"/>
    <property type="project" value="TreeGrafter"/>
</dbReference>
<evidence type="ECO:0000259" key="4">
    <source>
        <dbReference type="PROSITE" id="PS50137"/>
    </source>
</evidence>
<dbReference type="GO" id="GO:0003725">
    <property type="term" value="F:double-stranded RNA binding"/>
    <property type="evidence" value="ECO:0007669"/>
    <property type="project" value="TreeGrafter"/>
</dbReference>
<dbReference type="Proteomes" id="UP000694872">
    <property type="component" value="Unplaced"/>
</dbReference>
<protein>
    <submittedName>
        <fullName evidence="5">Uncharacterized protein LOC106119703 isoform X1</fullName>
    </submittedName>
</protein>
<feature type="region of interest" description="Disordered" evidence="3">
    <location>
        <begin position="1"/>
        <end position="111"/>
    </location>
</feature>
<dbReference type="RefSeq" id="XP_013170287.1">
    <property type="nucleotide sequence ID" value="XM_013314833.1"/>
</dbReference>
<organism evidence="5">
    <name type="scientific">Papilio xuthus</name>
    <name type="common">Asian swallowtail butterfly</name>
    <dbReference type="NCBI Taxonomy" id="66420"/>
    <lineage>
        <taxon>Eukaryota</taxon>
        <taxon>Metazoa</taxon>
        <taxon>Ecdysozoa</taxon>
        <taxon>Arthropoda</taxon>
        <taxon>Hexapoda</taxon>
        <taxon>Insecta</taxon>
        <taxon>Pterygota</taxon>
        <taxon>Neoptera</taxon>
        <taxon>Endopterygota</taxon>
        <taxon>Lepidoptera</taxon>
        <taxon>Glossata</taxon>
        <taxon>Ditrysia</taxon>
        <taxon>Papilionoidea</taxon>
        <taxon>Papilionidae</taxon>
        <taxon>Papilioninae</taxon>
        <taxon>Papilio</taxon>
    </lineage>
</organism>
<name>A0AAJ6ZDJ2_PAPXU</name>
<dbReference type="GeneID" id="106119703"/>
<dbReference type="GO" id="GO:0070920">
    <property type="term" value="P:regulation of regulatory ncRNA processing"/>
    <property type="evidence" value="ECO:0007669"/>
    <property type="project" value="TreeGrafter"/>
</dbReference>
<dbReference type="GO" id="GO:0070578">
    <property type="term" value="C:RISC-loading complex"/>
    <property type="evidence" value="ECO:0007669"/>
    <property type="project" value="TreeGrafter"/>
</dbReference>
<dbReference type="GO" id="GO:0030422">
    <property type="term" value="P:siRNA processing"/>
    <property type="evidence" value="ECO:0007669"/>
    <property type="project" value="TreeGrafter"/>
</dbReference>